<dbReference type="Gene3D" id="1.10.3710.10">
    <property type="entry name" value="DNA polymerase III clamp loader subunits, C-terminal domain"/>
    <property type="match status" value="1"/>
</dbReference>
<evidence type="ECO:0000256" key="2">
    <source>
        <dbReference type="ARBA" id="ARBA00008959"/>
    </source>
</evidence>
<dbReference type="InterPro" id="IPR021886">
    <property type="entry name" value="MgsA_C"/>
</dbReference>
<evidence type="ECO:0000256" key="4">
    <source>
        <dbReference type="ARBA" id="ARBA00022705"/>
    </source>
</evidence>
<dbReference type="GO" id="GO:0003677">
    <property type="term" value="F:DNA binding"/>
    <property type="evidence" value="ECO:0007669"/>
    <property type="project" value="InterPro"/>
</dbReference>
<dbReference type="PANTHER" id="PTHR13779:SF7">
    <property type="entry name" value="ATPASE WRNIP1"/>
    <property type="match status" value="1"/>
</dbReference>
<comment type="function">
    <text evidence="1">DNA-dependent ATPase that plays important roles in cellular responses to stalled DNA replication processes.</text>
</comment>
<dbReference type="Gene3D" id="3.40.50.300">
    <property type="entry name" value="P-loop containing nucleotide triphosphate hydrolases"/>
    <property type="match status" value="1"/>
</dbReference>
<evidence type="ECO:0000256" key="1">
    <source>
        <dbReference type="ARBA" id="ARBA00002393"/>
    </source>
</evidence>
<dbReference type="InterPro" id="IPR003593">
    <property type="entry name" value="AAA+_ATPase"/>
</dbReference>
<organism evidence="8 9">
    <name type="scientific">Labilithrix luteola</name>
    <dbReference type="NCBI Taxonomy" id="1391654"/>
    <lineage>
        <taxon>Bacteria</taxon>
        <taxon>Pseudomonadati</taxon>
        <taxon>Myxococcota</taxon>
        <taxon>Polyangia</taxon>
        <taxon>Polyangiales</taxon>
        <taxon>Labilitrichaceae</taxon>
        <taxon>Labilithrix</taxon>
    </lineage>
</organism>
<dbReference type="InterPro" id="IPR027417">
    <property type="entry name" value="P-loop_NTPase"/>
</dbReference>
<protein>
    <recommendedName>
        <fullName evidence="3">Replication-associated recombination protein A</fullName>
    </recommendedName>
</protein>
<dbReference type="Pfam" id="PF05496">
    <property type="entry name" value="RuvB_N"/>
    <property type="match status" value="1"/>
</dbReference>
<accession>A0A0K1PT55</accession>
<dbReference type="GO" id="GO:0008047">
    <property type="term" value="F:enzyme activator activity"/>
    <property type="evidence" value="ECO:0007669"/>
    <property type="project" value="TreeGrafter"/>
</dbReference>
<dbReference type="SUPFAM" id="SSF48019">
    <property type="entry name" value="post-AAA+ oligomerization domain-like"/>
    <property type="match status" value="1"/>
</dbReference>
<dbReference type="KEGG" id="llu:AKJ09_03374"/>
<dbReference type="Gene3D" id="1.10.8.60">
    <property type="match status" value="1"/>
</dbReference>
<dbReference type="GO" id="GO:0000731">
    <property type="term" value="P:DNA synthesis involved in DNA repair"/>
    <property type="evidence" value="ECO:0007669"/>
    <property type="project" value="TreeGrafter"/>
</dbReference>
<dbReference type="InterPro" id="IPR051314">
    <property type="entry name" value="AAA_ATPase_RarA/MGS1/WRNIP1"/>
</dbReference>
<dbReference type="SUPFAM" id="SSF52540">
    <property type="entry name" value="P-loop containing nucleoside triphosphate hydrolases"/>
    <property type="match status" value="1"/>
</dbReference>
<sequence length="450" mass="49121">MFRTGGDTLFGAAAKREAASSGAVPLAERMRPTNLGEYVGQKHVLGPGKLLLNAIEKDRVPSMILWGPPGVGKTTLGRVIAERTRSVFVPFSAVLGSIQELREIVAAARERLSYKGERTLVFVDEIHRFNKAQQDAFLPHVEAGTITLVGATTENPSFAVNAALLSRCKVFRLEALTEEALVTILERAIADNEHGIGGLSVDPEAVRTIARMARGDGRRSLAILEAAAEYARSRDENAITTETLAASEEKAPLLYDKAGEEHYNVVSAFIKSMRGSDPDAAVYWMMRMLEAGDDPLFVLRRMLIFASEDVGMADPRALVVVSNADAAFRRMGLPEGLYPLTHAAVYLACAPKSNAVKNAWHRAKALIEERGALPVPMKLRNAVTTLMKQEGYGTGYKYAHDYDDGVVPGETYLPDELVGTSLYEPTEHGEEARIRARLAALRARRSENES</sequence>
<dbReference type="FunFam" id="1.20.272.10:FF:000001">
    <property type="entry name" value="Putative AAA family ATPase"/>
    <property type="match status" value="1"/>
</dbReference>
<keyword evidence="9" id="KW-1185">Reference proteome</keyword>
<dbReference type="EMBL" id="CP012333">
    <property type="protein sequence ID" value="AKU96710.1"/>
    <property type="molecule type" value="Genomic_DNA"/>
</dbReference>
<dbReference type="RefSeq" id="WP_146647956.1">
    <property type="nucleotide sequence ID" value="NZ_CP012333.1"/>
</dbReference>
<dbReference type="GO" id="GO:0006261">
    <property type="term" value="P:DNA-templated DNA replication"/>
    <property type="evidence" value="ECO:0007669"/>
    <property type="project" value="TreeGrafter"/>
</dbReference>
<evidence type="ECO:0000256" key="5">
    <source>
        <dbReference type="ARBA" id="ARBA00022741"/>
    </source>
</evidence>
<dbReference type="PANTHER" id="PTHR13779">
    <property type="entry name" value="WERNER HELICASE-INTERACTING PROTEIN 1 FAMILY MEMBER"/>
    <property type="match status" value="1"/>
</dbReference>
<evidence type="ECO:0000259" key="7">
    <source>
        <dbReference type="SMART" id="SM00382"/>
    </source>
</evidence>
<dbReference type="InterPro" id="IPR032423">
    <property type="entry name" value="AAA_assoc_2"/>
</dbReference>
<dbReference type="Pfam" id="PF16193">
    <property type="entry name" value="AAA_assoc_2"/>
    <property type="match status" value="1"/>
</dbReference>
<proteinExistence type="inferred from homology"/>
<dbReference type="STRING" id="1391654.AKJ09_03374"/>
<reference evidence="8 9" key="1">
    <citation type="submission" date="2015-08" db="EMBL/GenBank/DDBJ databases">
        <authorList>
            <person name="Babu N.S."/>
            <person name="Beckwith C.J."/>
            <person name="Beseler K.G."/>
            <person name="Brison A."/>
            <person name="Carone J.V."/>
            <person name="Caskin T.P."/>
            <person name="Diamond M."/>
            <person name="Durham M.E."/>
            <person name="Foxe J.M."/>
            <person name="Go M."/>
            <person name="Henderson B.A."/>
            <person name="Jones I.B."/>
            <person name="McGettigan J.A."/>
            <person name="Micheletti S.J."/>
            <person name="Nasrallah M.E."/>
            <person name="Ortiz D."/>
            <person name="Piller C.R."/>
            <person name="Privatt S.R."/>
            <person name="Schneider S.L."/>
            <person name="Sharp S."/>
            <person name="Smith T.C."/>
            <person name="Stanton J.D."/>
            <person name="Ullery H.E."/>
            <person name="Wilson R.J."/>
            <person name="Serrano M.G."/>
            <person name="Buck G."/>
            <person name="Lee V."/>
            <person name="Wang Y."/>
            <person name="Carvalho R."/>
            <person name="Voegtly L."/>
            <person name="Shi R."/>
            <person name="Duckworth R."/>
            <person name="Johnson A."/>
            <person name="Loviza R."/>
            <person name="Walstead R."/>
            <person name="Shah Z."/>
            <person name="Kiflezghi M."/>
            <person name="Wade K."/>
            <person name="Ball S.L."/>
            <person name="Bradley K.W."/>
            <person name="Asai D.J."/>
            <person name="Bowman C.A."/>
            <person name="Russell D.A."/>
            <person name="Pope W.H."/>
            <person name="Jacobs-Sera D."/>
            <person name="Hendrix R.W."/>
            <person name="Hatfull G.F."/>
        </authorList>
    </citation>
    <scope>NUCLEOTIDE SEQUENCE [LARGE SCALE GENOMIC DNA]</scope>
    <source>
        <strain evidence="8 9">DSM 27648</strain>
    </source>
</reference>
<dbReference type="AlphaFoldDB" id="A0A0K1PT55"/>
<dbReference type="Pfam" id="PF12002">
    <property type="entry name" value="MgsA_C"/>
    <property type="match status" value="1"/>
</dbReference>
<evidence type="ECO:0000313" key="9">
    <source>
        <dbReference type="Proteomes" id="UP000064967"/>
    </source>
</evidence>
<dbReference type="OrthoDB" id="9778364at2"/>
<dbReference type="InterPro" id="IPR008824">
    <property type="entry name" value="RuvB-like_N"/>
</dbReference>
<dbReference type="CDD" id="cd18139">
    <property type="entry name" value="HLD_clamp_RarA"/>
    <property type="match status" value="1"/>
</dbReference>
<evidence type="ECO:0000256" key="3">
    <source>
        <dbReference type="ARBA" id="ARBA00020776"/>
    </source>
</evidence>
<dbReference type="Proteomes" id="UP000064967">
    <property type="component" value="Chromosome"/>
</dbReference>
<dbReference type="GO" id="GO:0009378">
    <property type="term" value="F:four-way junction helicase activity"/>
    <property type="evidence" value="ECO:0007669"/>
    <property type="project" value="InterPro"/>
</dbReference>
<keyword evidence="6" id="KW-0067">ATP-binding</keyword>
<evidence type="ECO:0000256" key="6">
    <source>
        <dbReference type="ARBA" id="ARBA00022840"/>
    </source>
</evidence>
<name>A0A0K1PT55_9BACT</name>
<dbReference type="Gene3D" id="1.20.272.10">
    <property type="match status" value="1"/>
</dbReference>
<keyword evidence="5" id="KW-0547">Nucleotide-binding</keyword>
<comment type="similarity">
    <text evidence="2">Belongs to the AAA ATPase family. RarA/MGS1/WRNIP1 subfamily.</text>
</comment>
<dbReference type="GO" id="GO:0017116">
    <property type="term" value="F:single-stranded DNA helicase activity"/>
    <property type="evidence" value="ECO:0007669"/>
    <property type="project" value="TreeGrafter"/>
</dbReference>
<dbReference type="InterPro" id="IPR008921">
    <property type="entry name" value="DNA_pol3_clamp-load_cplx_C"/>
</dbReference>
<gene>
    <name evidence="8" type="ORF">AKJ09_03374</name>
</gene>
<keyword evidence="4" id="KW-0235">DNA replication</keyword>
<dbReference type="FunFam" id="3.40.50.300:FF:000137">
    <property type="entry name" value="Replication-associated recombination protein A"/>
    <property type="match status" value="1"/>
</dbReference>
<feature type="domain" description="AAA+ ATPase" evidence="7">
    <location>
        <begin position="59"/>
        <end position="176"/>
    </location>
</feature>
<evidence type="ECO:0000313" key="8">
    <source>
        <dbReference type="EMBL" id="AKU96710.1"/>
    </source>
</evidence>
<dbReference type="SMART" id="SM00382">
    <property type="entry name" value="AAA"/>
    <property type="match status" value="1"/>
</dbReference>
<dbReference type="CDD" id="cd00009">
    <property type="entry name" value="AAA"/>
    <property type="match status" value="1"/>
</dbReference>
<dbReference type="GO" id="GO:0005524">
    <property type="term" value="F:ATP binding"/>
    <property type="evidence" value="ECO:0007669"/>
    <property type="project" value="UniProtKB-KW"/>
</dbReference>
<dbReference type="GO" id="GO:0006310">
    <property type="term" value="P:DNA recombination"/>
    <property type="evidence" value="ECO:0007669"/>
    <property type="project" value="InterPro"/>
</dbReference>
<dbReference type="PATRIC" id="fig|1391654.3.peg.3413"/>